<evidence type="ECO:0000256" key="3">
    <source>
        <dbReference type="ARBA" id="ARBA00022771"/>
    </source>
</evidence>
<comment type="subcellular location">
    <subcellularLocation>
        <location evidence="1">Nucleus</location>
    </subcellularLocation>
</comment>
<keyword evidence="3" id="KW-0863">Zinc-finger</keyword>
<keyword evidence="4" id="KW-0862">Zinc</keyword>
<evidence type="ECO:0000313" key="7">
    <source>
        <dbReference type="Proteomes" id="UP000025227"/>
    </source>
</evidence>
<dbReference type="Proteomes" id="UP000025227">
    <property type="component" value="Unplaced"/>
</dbReference>
<feature type="region of interest" description="Disordered" evidence="6">
    <location>
        <begin position="90"/>
        <end position="127"/>
    </location>
</feature>
<evidence type="ECO:0000256" key="4">
    <source>
        <dbReference type="ARBA" id="ARBA00022833"/>
    </source>
</evidence>
<feature type="region of interest" description="Disordered" evidence="6">
    <location>
        <begin position="173"/>
        <end position="270"/>
    </location>
</feature>
<keyword evidence="5" id="KW-0539">Nucleus</keyword>
<sequence>MGRKKKKIEKPLVLQHLFRQVLQSRIRRRKGPDFNIRRRNISNVISATKKLFSGPGLAIHCMQVHKETIDKIPGAVPGRDSSQMEIYGMQGIPPGTSRGDEEPEAKRDRKDDMPPMPPGPMPGLPPMMGGMPPFPPFPMMHGMPPMVPPGMHHGMPPFMPPPPGMGMPPIPPFGMPAPPPISTPSSAPLGPPMPPTKIGPTLPEPSREVPKTESDTDYRVAPDYNRGQHDRDGYNYEGGDHYGADDYGSGGPPRGRLQRPDYNGRGYPPPSDMNRDYFTWECHRRAMIIQGVQVLVLIVRLMTEEETEEMTCMAVLCTTGSGVGSHSSVLNSSAAAVANKLGAKTRIIHPDDHQTTSLEERRAMMMMSTRGQYH</sequence>
<evidence type="ECO:0000256" key="5">
    <source>
        <dbReference type="ARBA" id="ARBA00023242"/>
    </source>
</evidence>
<organism evidence="7 8">
    <name type="scientific">Haemonchus contortus</name>
    <name type="common">Barber pole worm</name>
    <dbReference type="NCBI Taxonomy" id="6289"/>
    <lineage>
        <taxon>Eukaryota</taxon>
        <taxon>Metazoa</taxon>
        <taxon>Ecdysozoa</taxon>
        <taxon>Nematoda</taxon>
        <taxon>Chromadorea</taxon>
        <taxon>Rhabditida</taxon>
        <taxon>Rhabditina</taxon>
        <taxon>Rhabditomorpha</taxon>
        <taxon>Strongyloidea</taxon>
        <taxon>Trichostrongylidae</taxon>
        <taxon>Haemonchus</taxon>
    </lineage>
</organism>
<dbReference type="WBParaSite" id="HCON_00105170-00001">
    <property type="protein sequence ID" value="HCON_00105170-00001"/>
    <property type="gene ID" value="HCON_00105170"/>
</dbReference>
<dbReference type="PANTHER" id="PTHR23215">
    <property type="entry name" value="ZINC FINGER PROTEIN 207"/>
    <property type="match status" value="1"/>
</dbReference>
<evidence type="ECO:0000256" key="6">
    <source>
        <dbReference type="SAM" id="MobiDB-lite"/>
    </source>
</evidence>
<dbReference type="OMA" id="RTPPYEN"/>
<evidence type="ECO:0000256" key="2">
    <source>
        <dbReference type="ARBA" id="ARBA00022723"/>
    </source>
</evidence>
<dbReference type="OrthoDB" id="1306014at2759"/>
<dbReference type="CDD" id="cd20908">
    <property type="entry name" value="SUF4-like"/>
    <property type="match status" value="1"/>
</dbReference>
<feature type="compositionally biased region" description="Basic and acidic residues" evidence="6">
    <location>
        <begin position="205"/>
        <end position="244"/>
    </location>
</feature>
<dbReference type="GO" id="GO:0008270">
    <property type="term" value="F:zinc ion binding"/>
    <property type="evidence" value="ECO:0007669"/>
    <property type="project" value="UniProtKB-KW"/>
</dbReference>
<feature type="compositionally biased region" description="Pro residues" evidence="6">
    <location>
        <begin position="114"/>
        <end position="125"/>
    </location>
</feature>
<proteinExistence type="predicted"/>
<dbReference type="GO" id="GO:0005634">
    <property type="term" value="C:nucleus"/>
    <property type="evidence" value="ECO:0007669"/>
    <property type="project" value="UniProtKB-SubCell"/>
</dbReference>
<feature type="compositionally biased region" description="Pro residues" evidence="6">
    <location>
        <begin position="173"/>
        <end position="182"/>
    </location>
</feature>
<keyword evidence="7" id="KW-1185">Reference proteome</keyword>
<keyword evidence="2" id="KW-0479">Metal-binding</keyword>
<evidence type="ECO:0000313" key="8">
    <source>
        <dbReference type="WBParaSite" id="HCON_00105170-00001"/>
    </source>
</evidence>
<dbReference type="AlphaFoldDB" id="A0A7I4YJR0"/>
<name>A0A7I4YJR0_HAECO</name>
<dbReference type="PANTHER" id="PTHR23215:SF0">
    <property type="entry name" value="BUB3-INTERACTING AND GLEBS MOTIF-CONTAINING PROTEIN ZNF207"/>
    <property type="match status" value="1"/>
</dbReference>
<evidence type="ECO:0000256" key="1">
    <source>
        <dbReference type="ARBA" id="ARBA00004123"/>
    </source>
</evidence>
<accession>A0A7I4YJR0</accession>
<protein>
    <submittedName>
        <fullName evidence="8">Zinc finger protein 326</fullName>
    </submittedName>
</protein>
<reference evidence="8" key="1">
    <citation type="submission" date="2020-12" db="UniProtKB">
        <authorList>
            <consortium name="WormBaseParasite"/>
        </authorList>
    </citation>
    <scope>IDENTIFICATION</scope>
    <source>
        <strain evidence="8">MHco3</strain>
    </source>
</reference>
<feature type="compositionally biased region" description="Basic and acidic residues" evidence="6">
    <location>
        <begin position="98"/>
        <end position="113"/>
    </location>
</feature>